<dbReference type="AlphaFoldDB" id="A0A4W5RRM6"/>
<keyword evidence="4" id="KW-0964">Secreted</keyword>
<evidence type="ECO:0000256" key="5">
    <source>
        <dbReference type="ARBA" id="ARBA00022729"/>
    </source>
</evidence>
<keyword evidence="3" id="KW-0217">Developmental protein</keyword>
<evidence type="ECO:0000256" key="7">
    <source>
        <dbReference type="ARBA" id="ARBA00023157"/>
    </source>
</evidence>
<sequence length="321" mass="36445">MAVSQSAFRAQTTQFIIMLNHGSRTKSTSLITHDLLPGSYAHMAPQSNRYNSELRHFKKQTAEFIKGLNHDHGTLCQHLEGTGTQNPVRACVNQADRMVDVDQEVKKRVKERVKERVKDRVKEGKAKKIIKDINHPSHDLFTPLSSSRPHQYWCIKAGTERLKTASILRPSDYSAVTDSALFPVEVADHRPVYSLNPETALDMAADEEGLWMVQDSLDIEQMWDTQCPRENAEAAFMVCGTGWAALVYVVYNTREPSRSRMQCVFDVNDMVTSEEAPLLYQEECSSRQSEVQPSGETDLCLGQCYQILYKLSMKRKLTMIP</sequence>
<reference evidence="11" key="1">
    <citation type="submission" date="2018-06" db="EMBL/GenBank/DDBJ databases">
        <title>Genome assembly of Danube salmon.</title>
        <authorList>
            <person name="Macqueen D.J."/>
            <person name="Gundappa M.K."/>
        </authorList>
    </citation>
    <scope>NUCLEOTIDE SEQUENCE [LARGE SCALE GENOMIC DNA]</scope>
</reference>
<name>A0A4W5RRM6_9TELE</name>
<comment type="subcellular location">
    <subcellularLocation>
        <location evidence="1">Secreted</location>
    </subcellularLocation>
</comment>
<dbReference type="InterPro" id="IPR050605">
    <property type="entry name" value="Olfactomedin-like_domain"/>
</dbReference>
<dbReference type="GO" id="GO:0007165">
    <property type="term" value="P:signal transduction"/>
    <property type="evidence" value="ECO:0007669"/>
    <property type="project" value="TreeGrafter"/>
</dbReference>
<keyword evidence="7" id="KW-1015">Disulfide bond</keyword>
<evidence type="ECO:0000313" key="10">
    <source>
        <dbReference type="Ensembl" id="ENSHHUP00000088730.1"/>
    </source>
</evidence>
<dbReference type="InterPro" id="IPR003112">
    <property type="entry name" value="Olfac-like_dom"/>
</dbReference>
<dbReference type="Ensembl" id="ENSHHUT00000091488.1">
    <property type="protein sequence ID" value="ENSHHUP00000088730.1"/>
    <property type="gene ID" value="ENSHHUG00000051266.1"/>
</dbReference>
<organism evidence="10 11">
    <name type="scientific">Hucho hucho</name>
    <name type="common">huchen</name>
    <dbReference type="NCBI Taxonomy" id="62062"/>
    <lineage>
        <taxon>Eukaryota</taxon>
        <taxon>Metazoa</taxon>
        <taxon>Chordata</taxon>
        <taxon>Craniata</taxon>
        <taxon>Vertebrata</taxon>
        <taxon>Euteleostomi</taxon>
        <taxon>Actinopterygii</taxon>
        <taxon>Neopterygii</taxon>
        <taxon>Teleostei</taxon>
        <taxon>Protacanthopterygii</taxon>
        <taxon>Salmoniformes</taxon>
        <taxon>Salmonidae</taxon>
        <taxon>Salmoninae</taxon>
        <taxon>Hucho</taxon>
    </lineage>
</organism>
<keyword evidence="6" id="KW-0175">Coiled coil</keyword>
<keyword evidence="8" id="KW-0325">Glycoprotein</keyword>
<evidence type="ECO:0000256" key="6">
    <source>
        <dbReference type="ARBA" id="ARBA00023054"/>
    </source>
</evidence>
<reference evidence="10" key="2">
    <citation type="submission" date="2025-08" db="UniProtKB">
        <authorList>
            <consortium name="Ensembl"/>
        </authorList>
    </citation>
    <scope>IDENTIFICATION</scope>
</reference>
<dbReference type="GO" id="GO:0005615">
    <property type="term" value="C:extracellular space"/>
    <property type="evidence" value="ECO:0007669"/>
    <property type="project" value="TreeGrafter"/>
</dbReference>
<protein>
    <submittedName>
        <fullName evidence="10">Olfactomedin-like 3a</fullName>
    </submittedName>
</protein>
<proteinExistence type="inferred from homology"/>
<dbReference type="GeneTree" id="ENSGT00940000158083"/>
<feature type="domain" description="Olfactomedin-like" evidence="9">
    <location>
        <begin position="175"/>
        <end position="286"/>
    </location>
</feature>
<dbReference type="PANTHER" id="PTHR23192:SF8">
    <property type="entry name" value="OLFACTOMEDIN-LIKE PROTEIN 3"/>
    <property type="match status" value="1"/>
</dbReference>
<dbReference type="PANTHER" id="PTHR23192">
    <property type="entry name" value="OLFACTOMEDIN-RELATED"/>
    <property type="match status" value="1"/>
</dbReference>
<evidence type="ECO:0000256" key="3">
    <source>
        <dbReference type="ARBA" id="ARBA00022473"/>
    </source>
</evidence>
<comment type="similarity">
    <text evidence="2">Belongs to the OLFML3 family.</text>
</comment>
<keyword evidence="5" id="KW-0732">Signal</keyword>
<evidence type="ECO:0000256" key="2">
    <source>
        <dbReference type="ARBA" id="ARBA00009593"/>
    </source>
</evidence>
<evidence type="ECO:0000256" key="4">
    <source>
        <dbReference type="ARBA" id="ARBA00022525"/>
    </source>
</evidence>
<keyword evidence="11" id="KW-1185">Reference proteome</keyword>
<reference evidence="10" key="3">
    <citation type="submission" date="2025-09" db="UniProtKB">
        <authorList>
            <consortium name="Ensembl"/>
        </authorList>
    </citation>
    <scope>IDENTIFICATION</scope>
</reference>
<evidence type="ECO:0000256" key="8">
    <source>
        <dbReference type="ARBA" id="ARBA00023180"/>
    </source>
</evidence>
<evidence type="ECO:0000256" key="1">
    <source>
        <dbReference type="ARBA" id="ARBA00004613"/>
    </source>
</evidence>
<evidence type="ECO:0000313" key="11">
    <source>
        <dbReference type="Proteomes" id="UP000314982"/>
    </source>
</evidence>
<dbReference type="Pfam" id="PF02191">
    <property type="entry name" value="OLF"/>
    <property type="match status" value="1"/>
</dbReference>
<accession>A0A4W5RRM6</accession>
<dbReference type="Proteomes" id="UP000314982">
    <property type="component" value="Unassembled WGS sequence"/>
</dbReference>
<dbReference type="STRING" id="62062.ENSHHUP00000088730"/>
<evidence type="ECO:0000259" key="9">
    <source>
        <dbReference type="Pfam" id="PF02191"/>
    </source>
</evidence>